<dbReference type="KEGG" id="jre:108984995"/>
<dbReference type="AlphaFoldDB" id="A0A6P9EBR4"/>
<reference evidence="4" key="1">
    <citation type="submission" date="2025-08" db="UniProtKB">
        <authorList>
            <consortium name="RefSeq"/>
        </authorList>
    </citation>
    <scope>IDENTIFICATION</scope>
    <source>
        <tissue evidence="4">Leaves</tissue>
    </source>
</reference>
<keyword evidence="1" id="KW-0677">Repeat</keyword>
<evidence type="ECO:0000313" key="4">
    <source>
        <dbReference type="RefSeq" id="XP_035540212.1"/>
    </source>
</evidence>
<gene>
    <name evidence="4" type="primary">LOC108984995</name>
</gene>
<name>A0A6P9EBR4_JUGRE</name>
<dbReference type="RefSeq" id="XP_035540212.1">
    <property type="nucleotide sequence ID" value="XM_035684319.1"/>
</dbReference>
<dbReference type="GeneID" id="108984995"/>
<dbReference type="PANTHER" id="PTHR47186:SF45">
    <property type="entry name" value="DISEASE RESISTANCE RPP13-LIKE PROTEIN 1"/>
    <property type="match status" value="1"/>
</dbReference>
<organism evidence="3 4">
    <name type="scientific">Juglans regia</name>
    <name type="common">English walnut</name>
    <dbReference type="NCBI Taxonomy" id="51240"/>
    <lineage>
        <taxon>Eukaryota</taxon>
        <taxon>Viridiplantae</taxon>
        <taxon>Streptophyta</taxon>
        <taxon>Embryophyta</taxon>
        <taxon>Tracheophyta</taxon>
        <taxon>Spermatophyta</taxon>
        <taxon>Magnoliopsida</taxon>
        <taxon>eudicotyledons</taxon>
        <taxon>Gunneridae</taxon>
        <taxon>Pentapetalae</taxon>
        <taxon>rosids</taxon>
        <taxon>fabids</taxon>
        <taxon>Fagales</taxon>
        <taxon>Juglandaceae</taxon>
        <taxon>Juglans</taxon>
    </lineage>
</organism>
<keyword evidence="3" id="KW-1185">Reference proteome</keyword>
<sequence length="495" mass="55395">MLGAGFPSSGAVHGSAIKELPSSIGSLPFLKDLLAGNCRSLGKLPDSIEGLASVVELQLDQTPITNLPNQVAALKMLRKLEMRNCKDLRSLLESIGSMFSLTSLNISNSNISKLPESIGMLENLVIFRLNKCTQLRKLPDSIGNLKSLHHLLMEETAVTELPERFGMLSSLMILKMAKKPHFLSAGNRIPEEDLVAENKRNIILSEFHLHSQIYATLKNWMLVLGIYVLKSLPPLPSSLVEVNVANCTALERVSNISKLESLRELNLTNCEKVEDIPGLECLKSLTRLFMSGCKACSSVVKRRFSKVSLRNLRSLSMPGNEIPAWFSQEVRFSERKNHDIKGVIIGVVVSLYPQIHDDLRDQLPALPCVRANIVKLNKLLFSTMPELKGVPKTNEDHIYLFRYSDCHQNLSDGDDINVREQDPPYIKGIEVKKCGLYLIFEGDEESLDKSQLFVSEKLAKFFSSVEDEDHTSELLNINPKCEYECEIVLYSCPIN</sequence>
<dbReference type="Proteomes" id="UP000235220">
    <property type="component" value="Chromosome 13"/>
</dbReference>
<proteinExistence type="predicted"/>
<dbReference type="Gene3D" id="3.80.10.10">
    <property type="entry name" value="Ribonuclease Inhibitor"/>
    <property type="match status" value="2"/>
</dbReference>
<dbReference type="InterPro" id="IPR001611">
    <property type="entry name" value="Leu-rich_rpt"/>
</dbReference>
<dbReference type="PROSITE" id="PS51450">
    <property type="entry name" value="LRR"/>
    <property type="match status" value="1"/>
</dbReference>
<dbReference type="OrthoDB" id="2018313at2759"/>
<feature type="domain" description="Disease resistance R13L4/SHOC-2-like LRR" evidence="2">
    <location>
        <begin position="73"/>
        <end position="178"/>
    </location>
</feature>
<evidence type="ECO:0000256" key="1">
    <source>
        <dbReference type="ARBA" id="ARBA00022737"/>
    </source>
</evidence>
<accession>A0A6P9EBR4</accession>
<dbReference type="Pfam" id="PF23598">
    <property type="entry name" value="LRR_14"/>
    <property type="match status" value="1"/>
</dbReference>
<dbReference type="InterPro" id="IPR055414">
    <property type="entry name" value="LRR_R13L4/SHOC2-like"/>
</dbReference>
<evidence type="ECO:0000259" key="2">
    <source>
        <dbReference type="Pfam" id="PF23598"/>
    </source>
</evidence>
<dbReference type="SUPFAM" id="SSF52058">
    <property type="entry name" value="L domain-like"/>
    <property type="match status" value="1"/>
</dbReference>
<dbReference type="PANTHER" id="PTHR47186">
    <property type="entry name" value="LEUCINE-RICH REPEAT-CONTAINING PROTEIN 57"/>
    <property type="match status" value="1"/>
</dbReference>
<protein>
    <submittedName>
        <fullName evidence="4">Disease resistance protein RPV1-like</fullName>
    </submittedName>
</protein>
<evidence type="ECO:0000313" key="3">
    <source>
        <dbReference type="Proteomes" id="UP000235220"/>
    </source>
</evidence>
<dbReference type="InterPro" id="IPR032675">
    <property type="entry name" value="LRR_dom_sf"/>
</dbReference>
<dbReference type="InParanoid" id="A0A6P9EBR4"/>